<feature type="region of interest" description="Disordered" evidence="6">
    <location>
        <begin position="222"/>
        <end position="241"/>
    </location>
</feature>
<dbReference type="GO" id="GO:0016020">
    <property type="term" value="C:membrane"/>
    <property type="evidence" value="ECO:0007669"/>
    <property type="project" value="UniProtKB-SubCell"/>
</dbReference>
<keyword evidence="9" id="KW-1185">Reference proteome</keyword>
<comment type="subcellular location">
    <subcellularLocation>
        <location evidence="1">Membrane</location>
        <topology evidence="1">Multi-pass membrane protein</topology>
    </subcellularLocation>
</comment>
<name>A0A9W9CIG6_9PLEO</name>
<dbReference type="InterPro" id="IPR036259">
    <property type="entry name" value="MFS_trans_sf"/>
</dbReference>
<feature type="region of interest" description="Disordered" evidence="6">
    <location>
        <begin position="1"/>
        <end position="79"/>
    </location>
</feature>
<evidence type="ECO:0000256" key="4">
    <source>
        <dbReference type="ARBA" id="ARBA00022989"/>
    </source>
</evidence>
<evidence type="ECO:0000256" key="6">
    <source>
        <dbReference type="SAM" id="MobiDB-lite"/>
    </source>
</evidence>
<evidence type="ECO:0000256" key="3">
    <source>
        <dbReference type="ARBA" id="ARBA00022692"/>
    </source>
</evidence>
<keyword evidence="4 7" id="KW-1133">Transmembrane helix</keyword>
<feature type="compositionally biased region" description="Polar residues" evidence="6">
    <location>
        <begin position="1"/>
        <end position="11"/>
    </location>
</feature>
<dbReference type="AlphaFoldDB" id="A0A9W9CIG6"/>
<evidence type="ECO:0000313" key="8">
    <source>
        <dbReference type="EMBL" id="KAJ4364171.1"/>
    </source>
</evidence>
<feature type="transmembrane region" description="Helical" evidence="7">
    <location>
        <begin position="496"/>
        <end position="514"/>
    </location>
</feature>
<dbReference type="Gene3D" id="1.20.1250.20">
    <property type="entry name" value="MFS general substrate transporter like domains"/>
    <property type="match status" value="1"/>
</dbReference>
<evidence type="ECO:0000256" key="2">
    <source>
        <dbReference type="ARBA" id="ARBA00022448"/>
    </source>
</evidence>
<keyword evidence="3 7" id="KW-0812">Transmembrane</keyword>
<comment type="caution">
    <text evidence="8">The sequence shown here is derived from an EMBL/GenBank/DDBJ whole genome shotgun (WGS) entry which is preliminary data.</text>
</comment>
<reference evidence="8" key="1">
    <citation type="submission" date="2022-10" db="EMBL/GenBank/DDBJ databases">
        <title>Tapping the CABI collections for fungal endophytes: first genome assemblies for Collariella, Neodidymelliopsis, Ascochyta clinopodiicola, Didymella pomorum, Didymosphaeria variabile, Neocosmospora piperis and Neocucurbitaria cava.</title>
        <authorList>
            <person name="Hill R."/>
        </authorList>
    </citation>
    <scope>NUCLEOTIDE SEQUENCE</scope>
    <source>
        <strain evidence="8">IMI 356814</strain>
    </source>
</reference>
<dbReference type="EMBL" id="JAPEUY010000018">
    <property type="protein sequence ID" value="KAJ4364171.1"/>
    <property type="molecule type" value="Genomic_DNA"/>
</dbReference>
<evidence type="ECO:0000256" key="5">
    <source>
        <dbReference type="ARBA" id="ARBA00023136"/>
    </source>
</evidence>
<keyword evidence="5 7" id="KW-0472">Membrane</keyword>
<organism evidence="8 9">
    <name type="scientific">Neocucurbitaria cava</name>
    <dbReference type="NCBI Taxonomy" id="798079"/>
    <lineage>
        <taxon>Eukaryota</taxon>
        <taxon>Fungi</taxon>
        <taxon>Dikarya</taxon>
        <taxon>Ascomycota</taxon>
        <taxon>Pezizomycotina</taxon>
        <taxon>Dothideomycetes</taxon>
        <taxon>Pleosporomycetidae</taxon>
        <taxon>Pleosporales</taxon>
        <taxon>Pleosporineae</taxon>
        <taxon>Cucurbitariaceae</taxon>
        <taxon>Neocucurbitaria</taxon>
    </lineage>
</organism>
<proteinExistence type="predicted"/>
<dbReference type="SUPFAM" id="SSF103473">
    <property type="entry name" value="MFS general substrate transporter"/>
    <property type="match status" value="1"/>
</dbReference>
<feature type="compositionally biased region" description="Polar residues" evidence="6">
    <location>
        <begin position="66"/>
        <end position="77"/>
    </location>
</feature>
<dbReference type="OrthoDB" id="3639251at2759"/>
<dbReference type="PANTHER" id="PTHR43791">
    <property type="entry name" value="PERMEASE-RELATED"/>
    <property type="match status" value="1"/>
</dbReference>
<feature type="transmembrane region" description="Helical" evidence="7">
    <location>
        <begin position="461"/>
        <end position="484"/>
    </location>
</feature>
<dbReference type="GO" id="GO:0022857">
    <property type="term" value="F:transmembrane transporter activity"/>
    <property type="evidence" value="ECO:0007669"/>
    <property type="project" value="InterPro"/>
</dbReference>
<dbReference type="Proteomes" id="UP001140560">
    <property type="component" value="Unassembled WGS sequence"/>
</dbReference>
<evidence type="ECO:0000256" key="7">
    <source>
        <dbReference type="SAM" id="Phobius"/>
    </source>
</evidence>
<dbReference type="InterPro" id="IPR011701">
    <property type="entry name" value="MFS"/>
</dbReference>
<sequence>MTPEQSANQQRRLPYSPLIAPSPNMRPFNLAEAVSADPRRSSLFSPHTPPSPSPFRGGYQAYEPFPSSSFAPGMSSQYPPPRPREMMELLTGGVKLNGFDQELISAAVLERGGDLRGSNEPMGTTLVPAARVQQEHRTSRLPPSGTARKAPLKAVRVPYTNQVSSAKVTPATRRSTPLNMRTLSTPRVTSRNRRLVLDDDEEDDEDQPLLESIEVEANSKTFSPEIPIDPLPSRAHSETQVVRSLRPPRPRFEYPVPKELEGVRQALGLDNWNEYLLHMENLWTGECTGEEFAARTKPLFMVFDDTIRRKLNNLMAMKCVVPVLEQHANDGNENKKPSLANVPRARHNKIRLAHAEQQERKFLFKLDATLLTFGTLGMLIKWIDTSNITNAFLSGMKEDLNLYGNQYNYIVLSWMIGYIVGQWPSNIILTRVPAHIWIPFQEVGWTVFTFALAGAKSYHAILGLRFIVGLFEAGYWPALYYVLGSWYNKRELGKRNVINGVISSPIAVLAYFFLPDTPGTAKPSQIFTERDIEIAKNE</sequence>
<accession>A0A9W9CIG6</accession>
<dbReference type="PANTHER" id="PTHR43791:SF39">
    <property type="entry name" value="TRANSPORTER LIZ1_SEO1, PUTATIVE (AFU_ORTHOLOGUE AFUA_3G00980)-RELATED"/>
    <property type="match status" value="1"/>
</dbReference>
<evidence type="ECO:0000313" key="9">
    <source>
        <dbReference type="Proteomes" id="UP001140560"/>
    </source>
</evidence>
<evidence type="ECO:0000256" key="1">
    <source>
        <dbReference type="ARBA" id="ARBA00004141"/>
    </source>
</evidence>
<keyword evidence="2" id="KW-0813">Transport</keyword>
<gene>
    <name evidence="8" type="ORF">N0V83_009627</name>
</gene>
<dbReference type="Pfam" id="PF07690">
    <property type="entry name" value="MFS_1"/>
    <property type="match status" value="1"/>
</dbReference>
<protein>
    <submittedName>
        <fullName evidence="8">Uncharacterized protein</fullName>
    </submittedName>
</protein>